<dbReference type="OrthoDB" id="1750980at2759"/>
<evidence type="ECO:0000259" key="2">
    <source>
        <dbReference type="SMART" id="SM00360"/>
    </source>
</evidence>
<feature type="compositionally biased region" description="Polar residues" evidence="1">
    <location>
        <begin position="502"/>
        <end position="513"/>
    </location>
</feature>
<dbReference type="InterPro" id="IPR035979">
    <property type="entry name" value="RBD_domain_sf"/>
</dbReference>
<dbReference type="Proteomes" id="UP000245207">
    <property type="component" value="Unassembled WGS sequence"/>
</dbReference>
<dbReference type="SUPFAM" id="SSF54928">
    <property type="entry name" value="RNA-binding domain, RBD"/>
    <property type="match status" value="1"/>
</dbReference>
<dbReference type="SMART" id="SM00360">
    <property type="entry name" value="RRM"/>
    <property type="match status" value="1"/>
</dbReference>
<feature type="compositionally biased region" description="Polar residues" evidence="1">
    <location>
        <begin position="458"/>
        <end position="467"/>
    </location>
</feature>
<proteinExistence type="predicted"/>
<dbReference type="InterPro" id="IPR000504">
    <property type="entry name" value="RRM_dom"/>
</dbReference>
<evidence type="ECO:0000256" key="1">
    <source>
        <dbReference type="SAM" id="MobiDB-lite"/>
    </source>
</evidence>
<evidence type="ECO:0000313" key="3">
    <source>
        <dbReference type="EMBL" id="PWA43338.1"/>
    </source>
</evidence>
<dbReference type="AlphaFoldDB" id="A0A2U1L2V9"/>
<dbReference type="InterPro" id="IPR012677">
    <property type="entry name" value="Nucleotide-bd_a/b_plait_sf"/>
</dbReference>
<feature type="region of interest" description="Disordered" evidence="1">
    <location>
        <begin position="1"/>
        <end position="22"/>
    </location>
</feature>
<feature type="region of interest" description="Disordered" evidence="1">
    <location>
        <begin position="497"/>
        <end position="521"/>
    </location>
</feature>
<feature type="compositionally biased region" description="Basic residues" evidence="1">
    <location>
        <begin position="11"/>
        <end position="22"/>
    </location>
</feature>
<feature type="region of interest" description="Disordered" evidence="1">
    <location>
        <begin position="455"/>
        <end position="481"/>
    </location>
</feature>
<dbReference type="CDD" id="cd00590">
    <property type="entry name" value="RRM_SF"/>
    <property type="match status" value="1"/>
</dbReference>
<organism evidence="3 4">
    <name type="scientific">Artemisia annua</name>
    <name type="common">Sweet wormwood</name>
    <dbReference type="NCBI Taxonomy" id="35608"/>
    <lineage>
        <taxon>Eukaryota</taxon>
        <taxon>Viridiplantae</taxon>
        <taxon>Streptophyta</taxon>
        <taxon>Embryophyta</taxon>
        <taxon>Tracheophyta</taxon>
        <taxon>Spermatophyta</taxon>
        <taxon>Magnoliopsida</taxon>
        <taxon>eudicotyledons</taxon>
        <taxon>Gunneridae</taxon>
        <taxon>Pentapetalae</taxon>
        <taxon>asterids</taxon>
        <taxon>campanulids</taxon>
        <taxon>Asterales</taxon>
        <taxon>Asteraceae</taxon>
        <taxon>Asteroideae</taxon>
        <taxon>Anthemideae</taxon>
        <taxon>Artemisiinae</taxon>
        <taxon>Artemisia</taxon>
    </lineage>
</organism>
<dbReference type="GO" id="GO:0003723">
    <property type="term" value="F:RNA binding"/>
    <property type="evidence" value="ECO:0007669"/>
    <property type="project" value="InterPro"/>
</dbReference>
<evidence type="ECO:0000313" key="4">
    <source>
        <dbReference type="Proteomes" id="UP000245207"/>
    </source>
</evidence>
<comment type="caution">
    <text evidence="3">The sequence shown here is derived from an EMBL/GenBank/DDBJ whole genome shotgun (WGS) entry which is preliminary data.</text>
</comment>
<feature type="domain" description="RRM" evidence="2">
    <location>
        <begin position="31"/>
        <end position="101"/>
    </location>
</feature>
<gene>
    <name evidence="3" type="ORF">CTI12_AA536490</name>
</gene>
<name>A0A2U1L2V9_ARTAN</name>
<accession>A0A2U1L2V9</accession>
<dbReference type="Gene3D" id="3.30.70.330">
    <property type="match status" value="1"/>
</dbReference>
<keyword evidence="4" id="KW-1185">Reference proteome</keyword>
<sequence length="588" mass="65414">MEEEWSDVPTRRNKGRQNHKGHVKGVRDVTKFFVSNLPSGCTSWEVTEFLGYYGEVVGSYIAKKRERKEIGSGLFRLERYVVEMEKRMNGIKIGSCRLKVNVAKFAVENVGLKELEERAGRKQDKHERLKDWKQDKQEVDWAVLNGKSSKDSSAFVEPGSRSIKVPDNVVAFYEIRGRALIGRVRNLRTLTCMKQLCEENMVGGFNIVYVGGLSLLLNFNDKEDAVEMMLKKEVWSKWFSVLDFWEGQPMPFERVAWLKIHGVPINLATNEVFDDVASLFGKIVHPSQLSLDDGDISVGFVGILVGDGKIINESVDLKWTNKVFKTWITEEKGNWEPECVGVVGKKVVVANDVPVDYDGDSSPVKIHVSMSEEEREINETSEAVLEEGELREPMHGEVGGIKFPHVISQGVSKDKAASMSGDEEEVEKFNDTIIFKSSKCGPKPKKRPIKLCKKRSQRVQNINSSPSDVVRPKKRCRNEDNDPFDLDRLIGIFHNEEGIEGDSQSRSAESLRQSVDGGSLDLNCEASAPESAVEGSGAVEQVVDEGDSLVQEVEATVIVGAVLGADLAGHEGLVRNAIVEEGINGVKS</sequence>
<dbReference type="EMBL" id="PKPP01011871">
    <property type="protein sequence ID" value="PWA43338.1"/>
    <property type="molecule type" value="Genomic_DNA"/>
</dbReference>
<reference evidence="3 4" key="1">
    <citation type="journal article" date="2018" name="Mol. Plant">
        <title>The genome of Artemisia annua provides insight into the evolution of Asteraceae family and artemisinin biosynthesis.</title>
        <authorList>
            <person name="Shen Q."/>
            <person name="Zhang L."/>
            <person name="Liao Z."/>
            <person name="Wang S."/>
            <person name="Yan T."/>
            <person name="Shi P."/>
            <person name="Liu M."/>
            <person name="Fu X."/>
            <person name="Pan Q."/>
            <person name="Wang Y."/>
            <person name="Lv Z."/>
            <person name="Lu X."/>
            <person name="Zhang F."/>
            <person name="Jiang W."/>
            <person name="Ma Y."/>
            <person name="Chen M."/>
            <person name="Hao X."/>
            <person name="Li L."/>
            <person name="Tang Y."/>
            <person name="Lv G."/>
            <person name="Zhou Y."/>
            <person name="Sun X."/>
            <person name="Brodelius P.E."/>
            <person name="Rose J.K.C."/>
            <person name="Tang K."/>
        </authorList>
    </citation>
    <scope>NUCLEOTIDE SEQUENCE [LARGE SCALE GENOMIC DNA]</scope>
    <source>
        <strain evidence="4">cv. Huhao1</strain>
        <tissue evidence="3">Leaf</tissue>
    </source>
</reference>
<protein>
    <submittedName>
        <fullName evidence="3">Nucleotide-binding alpha-beta plait domain-containing protein</fullName>
    </submittedName>
</protein>